<reference evidence="2" key="1">
    <citation type="journal article" date="2013" name="Environ. Microbiol.">
        <title>Microbiota from the distal guts of lean and obese adolescents exhibit partial functional redundancy besides clear differences in community structure.</title>
        <authorList>
            <person name="Ferrer M."/>
            <person name="Ruiz A."/>
            <person name="Lanza F."/>
            <person name="Haange S.B."/>
            <person name="Oberbach A."/>
            <person name="Till H."/>
            <person name="Bargiela R."/>
            <person name="Campoy C."/>
            <person name="Segura M.T."/>
            <person name="Richter M."/>
            <person name="von Bergen M."/>
            <person name="Seifert J."/>
            <person name="Suarez A."/>
        </authorList>
    </citation>
    <scope>NUCLEOTIDE SEQUENCE</scope>
</reference>
<gene>
    <name evidence="2" type="ORF">LEA_20350</name>
</gene>
<feature type="domain" description="Stage III sporulation protein AA AAA+ ATPase" evidence="1">
    <location>
        <begin position="2"/>
        <end position="75"/>
    </location>
</feature>
<name>K1RNT9_9ZZZZ</name>
<proteinExistence type="predicted"/>
<dbReference type="AlphaFoldDB" id="K1RNT9"/>
<evidence type="ECO:0000313" key="2">
    <source>
        <dbReference type="EMBL" id="EKC45169.1"/>
    </source>
</evidence>
<dbReference type="InterPro" id="IPR045735">
    <property type="entry name" value="Spore_III_AA_AAA+_ATPase"/>
</dbReference>
<dbReference type="EMBL" id="AJWY01013985">
    <property type="protein sequence ID" value="EKC45169.1"/>
    <property type="molecule type" value="Genomic_DNA"/>
</dbReference>
<feature type="non-terminal residue" evidence="2">
    <location>
        <position position="75"/>
    </location>
</feature>
<comment type="caution">
    <text evidence="2">The sequence shown here is derived from an EMBL/GenBank/DDBJ whole genome shotgun (WGS) entry which is preliminary data.</text>
</comment>
<organism evidence="2">
    <name type="scientific">human gut metagenome</name>
    <dbReference type="NCBI Taxonomy" id="408170"/>
    <lineage>
        <taxon>unclassified sequences</taxon>
        <taxon>metagenomes</taxon>
        <taxon>organismal metagenomes</taxon>
    </lineage>
</organism>
<dbReference type="Pfam" id="PF19568">
    <property type="entry name" value="Spore_III_AA"/>
    <property type="match status" value="1"/>
</dbReference>
<evidence type="ECO:0000259" key="1">
    <source>
        <dbReference type="Pfam" id="PF19568"/>
    </source>
</evidence>
<dbReference type="InterPro" id="IPR027417">
    <property type="entry name" value="P-loop_NTPase"/>
</dbReference>
<accession>K1RNT9</accession>
<dbReference type="Gene3D" id="3.40.50.300">
    <property type="entry name" value="P-loop containing nucleotide triphosphate hydrolases"/>
    <property type="match status" value="1"/>
</dbReference>
<protein>
    <submittedName>
        <fullName evidence="2">Stage III sporulation protein AA</fullName>
    </submittedName>
</protein>
<sequence length="75" mass="8383">MSGKTTVLKDLVRKFSDGFIGSFYKCAVIDERGELSCLKSSECFNADILSFYPKPYGIMTAVRTLSPDIIFCDEL</sequence>